<dbReference type="EMBL" id="NQVE01000098">
    <property type="protein sequence ID" value="RAL48191.1"/>
    <property type="molecule type" value="Genomic_DNA"/>
</dbReference>
<dbReference type="InterPro" id="IPR012677">
    <property type="entry name" value="Nucleotide-bd_a/b_plait_sf"/>
</dbReference>
<evidence type="ECO:0000313" key="7">
    <source>
        <dbReference type="EMBL" id="RAL48191.1"/>
    </source>
</evidence>
<dbReference type="PANTHER" id="PTHR23099">
    <property type="entry name" value="TRANSCRIPTIONAL REGULATOR"/>
    <property type="match status" value="1"/>
</dbReference>
<dbReference type="InterPro" id="IPR034138">
    <property type="entry name" value="NOP8_RRM"/>
</dbReference>
<feature type="domain" description="RRM" evidence="6">
    <location>
        <begin position="10"/>
        <end position="88"/>
    </location>
</feature>
<dbReference type="SMART" id="SM00360">
    <property type="entry name" value="RRM"/>
    <property type="match status" value="1"/>
</dbReference>
<feature type="compositionally biased region" description="Basic and acidic residues" evidence="5">
    <location>
        <begin position="655"/>
        <end position="665"/>
    </location>
</feature>
<keyword evidence="3" id="KW-0539">Nucleus</keyword>
<feature type="region of interest" description="Disordered" evidence="5">
    <location>
        <begin position="543"/>
        <end position="575"/>
    </location>
</feature>
<organism evidence="7 8">
    <name type="scientific">Cuscuta australis</name>
    <dbReference type="NCBI Taxonomy" id="267555"/>
    <lineage>
        <taxon>Eukaryota</taxon>
        <taxon>Viridiplantae</taxon>
        <taxon>Streptophyta</taxon>
        <taxon>Embryophyta</taxon>
        <taxon>Tracheophyta</taxon>
        <taxon>Spermatophyta</taxon>
        <taxon>Magnoliopsida</taxon>
        <taxon>eudicotyledons</taxon>
        <taxon>Gunneridae</taxon>
        <taxon>Pentapetalae</taxon>
        <taxon>asterids</taxon>
        <taxon>lamiids</taxon>
        <taxon>Solanales</taxon>
        <taxon>Convolvulaceae</taxon>
        <taxon>Cuscuteae</taxon>
        <taxon>Cuscuta</taxon>
        <taxon>Cuscuta subgen. Grammica</taxon>
        <taxon>Cuscuta sect. Cleistogrammica</taxon>
    </lineage>
</organism>
<proteinExistence type="predicted"/>
<gene>
    <name evidence="7" type="ORF">DM860_005615</name>
</gene>
<dbReference type="PANTHER" id="PTHR23099:SF0">
    <property type="entry name" value="GERM CELL NUCLEAR ACIDIC PROTEIN"/>
    <property type="match status" value="1"/>
</dbReference>
<comment type="subcellular location">
    <subcellularLocation>
        <location evidence="1">Nucleus</location>
        <location evidence="1">Nucleolus</location>
    </subcellularLocation>
</comment>
<dbReference type="GO" id="GO:0003723">
    <property type="term" value="F:RNA binding"/>
    <property type="evidence" value="ECO:0007669"/>
    <property type="project" value="UniProtKB-UniRule"/>
</dbReference>
<accession>A0A328DVK8</accession>
<feature type="region of interest" description="Disordered" evidence="5">
    <location>
        <begin position="368"/>
        <end position="523"/>
    </location>
</feature>
<feature type="compositionally biased region" description="Polar residues" evidence="5">
    <location>
        <begin position="669"/>
        <end position="687"/>
    </location>
</feature>
<dbReference type="CDD" id="cd12226">
    <property type="entry name" value="RRM_NOL8"/>
    <property type="match status" value="1"/>
</dbReference>
<feature type="region of interest" description="Disordered" evidence="5">
    <location>
        <begin position="700"/>
        <end position="837"/>
    </location>
</feature>
<dbReference type="InterPro" id="IPR000504">
    <property type="entry name" value="RRM_dom"/>
</dbReference>
<dbReference type="AlphaFoldDB" id="A0A328DVK8"/>
<comment type="caution">
    <text evidence="7">The sequence shown here is derived from an EMBL/GenBank/DDBJ whole genome shotgun (WGS) entry which is preliminary data.</text>
</comment>
<dbReference type="InterPro" id="IPR035979">
    <property type="entry name" value="RBD_domain_sf"/>
</dbReference>
<name>A0A328DVK8_9ASTE</name>
<feature type="compositionally biased region" description="Basic residues" evidence="5">
    <location>
        <begin position="820"/>
        <end position="837"/>
    </location>
</feature>
<feature type="compositionally biased region" description="Basic and acidic residues" evidence="5">
    <location>
        <begin position="508"/>
        <end position="523"/>
    </location>
</feature>
<evidence type="ECO:0000256" key="5">
    <source>
        <dbReference type="SAM" id="MobiDB-lite"/>
    </source>
</evidence>
<feature type="compositionally biased region" description="Polar residues" evidence="5">
    <location>
        <begin position="702"/>
        <end position="713"/>
    </location>
</feature>
<evidence type="ECO:0000256" key="2">
    <source>
        <dbReference type="ARBA" id="ARBA00022884"/>
    </source>
</evidence>
<dbReference type="Pfam" id="PF00076">
    <property type="entry name" value="RRM_1"/>
    <property type="match status" value="1"/>
</dbReference>
<feature type="compositionally biased region" description="Basic and acidic residues" evidence="5">
    <location>
        <begin position="411"/>
        <end position="423"/>
    </location>
</feature>
<evidence type="ECO:0000313" key="8">
    <source>
        <dbReference type="Proteomes" id="UP000249390"/>
    </source>
</evidence>
<dbReference type="Gene3D" id="3.30.70.330">
    <property type="match status" value="1"/>
</dbReference>
<keyword evidence="8" id="KW-1185">Reference proteome</keyword>
<evidence type="ECO:0000256" key="4">
    <source>
        <dbReference type="PROSITE-ProRule" id="PRU00176"/>
    </source>
</evidence>
<dbReference type="Proteomes" id="UP000249390">
    <property type="component" value="Unassembled WGS sequence"/>
</dbReference>
<feature type="compositionally biased region" description="Polar residues" evidence="5">
    <location>
        <begin position="465"/>
        <end position="476"/>
    </location>
</feature>
<feature type="compositionally biased region" description="Basic and acidic residues" evidence="5">
    <location>
        <begin position="373"/>
        <end position="385"/>
    </location>
</feature>
<dbReference type="SUPFAM" id="SSF54928">
    <property type="entry name" value="RNA-binding domain, RBD"/>
    <property type="match status" value="1"/>
</dbReference>
<dbReference type="GO" id="GO:0005730">
    <property type="term" value="C:nucleolus"/>
    <property type="evidence" value="ECO:0007669"/>
    <property type="project" value="UniProtKB-SubCell"/>
</dbReference>
<evidence type="ECO:0000256" key="1">
    <source>
        <dbReference type="ARBA" id="ARBA00004604"/>
    </source>
</evidence>
<feature type="region of interest" description="Disordered" evidence="5">
    <location>
        <begin position="587"/>
        <end position="615"/>
    </location>
</feature>
<dbReference type="PROSITE" id="PS50102">
    <property type="entry name" value="RRM"/>
    <property type="match status" value="1"/>
</dbReference>
<sequence length="837" mass="92698">MDKGEGCVKNRIYVGGLGENVTADDLKNTFSSPQLGSVQSVDIIRTKGRAFAYLDFVPSSDHSILKLFSKYNGCLWKGGRLRLEKAKEHFLIHLERERAEDTEIDVKVSSASERPPLSVMTSSLDKLKKNQAMDKMQLHIYFPKFRKIKSIPFKGSGKHKYSFQRVEVPPFPIHFCDCEEHSGSAYYTAKANETEIKMSGVDEKEMNIMSSVLNKILKRENHSEIAVTKTQNVNNVADYSMREEDMVDEEDDGIIINVTGGRNYGISSSYAVSQKSDTHDLHFPESKHTLDVQKPSVKVKYGDQKIIASRKRKAPQDGEGGAVDNLSAINDKKHCSHAHGGVAVDASHVEPNMKADLHVVDIGMDITPPGKNRLHDRSGKKELHSKSSGVDEPTMKADPHIGVEITHGKKGRSDQSEKKELKSKSNQSKSNGVDEPTMKADLHTADIGVVEITPGKKQRRDQLEELQSNSNQSKSNGVDEPTMKADLHTADIGVEITPRKKQWHAQTGKKELQSKSNKSYDVDEPTMKADLHTADIGVEITPGKKQQADQLGKKKFQSKCNQSESNGVEEPTAEADIYTTDIEVKIIPPEKNQNQSHAQVGVAADASHVEPNMKTDIAVDVGVDITLPEENQQHKQSGKKELQAKSNSVDLSCFTDEKTQEKPQKIGEASSSKENASGDKSSARGSSWLQMRSWAQLVGDPRNSSFSLSQFLPNLNVEKRPDSTTTLVESQKKRQDSLSSKTGEGPIVDRQTPPRSSMEFASSEEKKNNAEVVGVSMPDDHKEDNMSNEEKKHKFTTKQTPLPDIGGSFSFTRNAASMRQWRKAKSALSGSRKKKAL</sequence>
<evidence type="ECO:0000259" key="6">
    <source>
        <dbReference type="PROSITE" id="PS50102"/>
    </source>
</evidence>
<feature type="region of interest" description="Disordered" evidence="5">
    <location>
        <begin position="628"/>
        <end position="687"/>
    </location>
</feature>
<protein>
    <recommendedName>
        <fullName evidence="6">RRM domain-containing protein</fullName>
    </recommendedName>
</protein>
<keyword evidence="2 4" id="KW-0694">RNA-binding</keyword>
<evidence type="ECO:0000256" key="3">
    <source>
        <dbReference type="ARBA" id="ARBA00023242"/>
    </source>
</evidence>
<feature type="compositionally biased region" description="Basic and acidic residues" evidence="5">
    <location>
        <begin position="778"/>
        <end position="792"/>
    </location>
</feature>
<reference evidence="7 8" key="1">
    <citation type="submission" date="2018-06" db="EMBL/GenBank/DDBJ databases">
        <title>The Genome of Cuscuta australis (Dodder) Provides Insight into the Evolution of Plant Parasitism.</title>
        <authorList>
            <person name="Liu H."/>
        </authorList>
    </citation>
    <scope>NUCLEOTIDE SEQUENCE [LARGE SCALE GENOMIC DNA]</scope>
    <source>
        <strain evidence="8">cv. Yunnan</strain>
        <tissue evidence="7">Vines</tissue>
    </source>
</reference>